<dbReference type="Proteomes" id="UP000029922">
    <property type="component" value="Unassembled WGS sequence"/>
</dbReference>
<dbReference type="EMBL" id="JRPD02000017">
    <property type="protein sequence ID" value="TLD99563.1"/>
    <property type="molecule type" value="Genomic_DNA"/>
</dbReference>
<reference evidence="3 4" key="1">
    <citation type="journal article" date="2014" name="Genome Announc.">
        <title>Draft genome sequences of eight enterohepatic helicobacter species isolated from both laboratory and wild rodents.</title>
        <authorList>
            <person name="Sheh A."/>
            <person name="Shen Z."/>
            <person name="Fox J.G."/>
        </authorList>
    </citation>
    <scope>NUCLEOTIDE SEQUENCE [LARGE SCALE GENOMIC DNA]</scope>
    <source>
        <strain evidence="3 4">ST1</strain>
    </source>
</reference>
<evidence type="ECO:0000256" key="1">
    <source>
        <dbReference type="SAM" id="Phobius"/>
    </source>
</evidence>
<dbReference type="OrthoDB" id="5334020at2"/>
<evidence type="ECO:0000313" key="5">
    <source>
        <dbReference type="Proteomes" id="UP000255139"/>
    </source>
</evidence>
<evidence type="ECO:0000313" key="2">
    <source>
        <dbReference type="EMBL" id="STQ85902.1"/>
    </source>
</evidence>
<dbReference type="GO" id="GO:0005840">
    <property type="term" value="C:ribosome"/>
    <property type="evidence" value="ECO:0007669"/>
    <property type="project" value="UniProtKB-KW"/>
</dbReference>
<dbReference type="RefSeq" id="WP_052089827.1">
    <property type="nucleotide sequence ID" value="NZ_FZML01000005.1"/>
</dbReference>
<dbReference type="EMBL" id="UGJE01000002">
    <property type="protein sequence ID" value="STQ85902.1"/>
    <property type="molecule type" value="Genomic_DNA"/>
</dbReference>
<feature type="transmembrane region" description="Helical" evidence="1">
    <location>
        <begin position="36"/>
        <end position="54"/>
    </location>
</feature>
<dbReference type="Proteomes" id="UP000255139">
    <property type="component" value="Unassembled WGS sequence"/>
</dbReference>
<evidence type="ECO:0000313" key="3">
    <source>
        <dbReference type="EMBL" id="TLD99563.1"/>
    </source>
</evidence>
<proteinExistence type="predicted"/>
<accession>A0A377PU14</accession>
<keyword evidence="1" id="KW-1133">Transmembrane helix</keyword>
<keyword evidence="1" id="KW-0812">Transmembrane</keyword>
<organism evidence="2 5">
    <name type="scientific">Helicobacter muridarum</name>
    <dbReference type="NCBI Taxonomy" id="216"/>
    <lineage>
        <taxon>Bacteria</taxon>
        <taxon>Pseudomonadati</taxon>
        <taxon>Campylobacterota</taxon>
        <taxon>Epsilonproteobacteria</taxon>
        <taxon>Campylobacterales</taxon>
        <taxon>Helicobacteraceae</taxon>
        <taxon>Helicobacter</taxon>
    </lineage>
</organism>
<sequence>MSLENNLQKITDKLAKDQSSIISAFRLEMLYKKYKVLFFMVISVVSFVIIFYAISSYQIKQTREKSNQILSKLYKIPASDETSNEQKKLEAELQIIAPSLYDFYIYTNLQRLSNAQLLQEENLSKLKKLTESKNELIATLATYQYTVISQDLKSMESFQSKWLNKKDKDTLNNNDILKDRLTLQAAYIYMQNNNIQKAHQLLDSITPKENNQYVLKTARELIHYGVGMDKDIVESSQIKE</sequence>
<evidence type="ECO:0000313" key="4">
    <source>
        <dbReference type="Proteomes" id="UP000029922"/>
    </source>
</evidence>
<keyword evidence="2" id="KW-0689">Ribosomal protein</keyword>
<protein>
    <submittedName>
        <fullName evidence="2">50S ribosomal protein L22</fullName>
    </submittedName>
</protein>
<keyword evidence="1" id="KW-0472">Membrane</keyword>
<dbReference type="AlphaFoldDB" id="A0A377PU14"/>
<keyword evidence="5" id="KW-1185">Reference proteome</keyword>
<name>A0A377PU14_9HELI</name>
<keyword evidence="2" id="KW-0687">Ribonucleoprotein</keyword>
<reference evidence="2 5" key="2">
    <citation type="submission" date="2018-06" db="EMBL/GenBank/DDBJ databases">
        <authorList>
            <consortium name="Pathogen Informatics"/>
            <person name="Doyle S."/>
        </authorList>
    </citation>
    <scope>NUCLEOTIDE SEQUENCE [LARGE SCALE GENOMIC DNA]</scope>
    <source>
        <strain evidence="2 5">NCTC12714</strain>
    </source>
</reference>
<gene>
    <name evidence="3" type="ORF">LS73_007235</name>
    <name evidence="2" type="ORF">NCTC12714_00691</name>
</gene>